<sequence length="365" mass="41832">MDLKMLCEKMEDPDQIHYKALVDGFKRLQNSGSFTDVTINVGQKTFRCHKALLTAISSYFDTMFSSDMREKATGHVTFPTMDPDLFEMVLHYIYTGDCDLNTDNVVEILRISSFLRITSLQTLCEEFLKKHLSWDNCFDVFRLSVAYDCKSLRSKSADMVAASFKEISKSDKFLELEANELADIINSDYINISPEEAICDIVIKWIQKDESSRAKKAGILIDKIRLSFLKPEYLVMLREKQVFQADEKCRECLNDAIKYSLLPARQQEIYRRNTRHRIHADLEEVIVVVGGCATANPPYARSLRVICYSFIKQQWYELCPLPYDPGIEFATCTYGNDIFVSGGGSMQKSLLVMIQVKMFGLSCRA</sequence>
<organism evidence="4 5">
    <name type="scientific">Tegillarca granosa</name>
    <name type="common">Malaysian cockle</name>
    <name type="synonym">Anadara granosa</name>
    <dbReference type="NCBI Taxonomy" id="220873"/>
    <lineage>
        <taxon>Eukaryota</taxon>
        <taxon>Metazoa</taxon>
        <taxon>Spiralia</taxon>
        <taxon>Lophotrochozoa</taxon>
        <taxon>Mollusca</taxon>
        <taxon>Bivalvia</taxon>
        <taxon>Autobranchia</taxon>
        <taxon>Pteriomorphia</taxon>
        <taxon>Arcoida</taxon>
        <taxon>Arcoidea</taxon>
        <taxon>Arcidae</taxon>
        <taxon>Tegillarca</taxon>
    </lineage>
</organism>
<evidence type="ECO:0000256" key="2">
    <source>
        <dbReference type="ARBA" id="ARBA00022737"/>
    </source>
</evidence>
<dbReference type="PANTHER" id="PTHR45632:SF3">
    <property type="entry name" value="KELCH-LIKE PROTEIN 32"/>
    <property type="match status" value="1"/>
</dbReference>
<evidence type="ECO:0000256" key="1">
    <source>
        <dbReference type="ARBA" id="ARBA00022441"/>
    </source>
</evidence>
<dbReference type="PROSITE" id="PS50097">
    <property type="entry name" value="BTB"/>
    <property type="match status" value="1"/>
</dbReference>
<dbReference type="Gene3D" id="2.120.10.80">
    <property type="entry name" value="Kelch-type beta propeller"/>
    <property type="match status" value="1"/>
</dbReference>
<name>A0ABQ9ERX0_TEGGR</name>
<dbReference type="InterPro" id="IPR011705">
    <property type="entry name" value="BACK"/>
</dbReference>
<evidence type="ECO:0000313" key="4">
    <source>
        <dbReference type="EMBL" id="KAJ8307910.1"/>
    </source>
</evidence>
<dbReference type="Proteomes" id="UP001217089">
    <property type="component" value="Unassembled WGS sequence"/>
</dbReference>
<dbReference type="SUPFAM" id="SSF54695">
    <property type="entry name" value="POZ domain"/>
    <property type="match status" value="1"/>
</dbReference>
<dbReference type="Pfam" id="PF00651">
    <property type="entry name" value="BTB"/>
    <property type="match status" value="1"/>
</dbReference>
<dbReference type="Gene3D" id="3.30.710.10">
    <property type="entry name" value="Potassium Channel Kv1.1, Chain A"/>
    <property type="match status" value="1"/>
</dbReference>
<reference evidence="4 5" key="1">
    <citation type="submission" date="2022-12" db="EMBL/GenBank/DDBJ databases">
        <title>Chromosome-level genome of Tegillarca granosa.</title>
        <authorList>
            <person name="Kim J."/>
        </authorList>
    </citation>
    <scope>NUCLEOTIDE SEQUENCE [LARGE SCALE GENOMIC DNA]</scope>
    <source>
        <strain evidence="4">Teg-2019</strain>
        <tissue evidence="4">Adductor muscle</tissue>
    </source>
</reference>
<dbReference type="CDD" id="cd18186">
    <property type="entry name" value="BTB_POZ_ZBTB_KLHL-like"/>
    <property type="match status" value="1"/>
</dbReference>
<dbReference type="InterPro" id="IPR015915">
    <property type="entry name" value="Kelch-typ_b-propeller"/>
</dbReference>
<feature type="domain" description="BTB" evidence="3">
    <location>
        <begin position="35"/>
        <end position="102"/>
    </location>
</feature>
<keyword evidence="5" id="KW-1185">Reference proteome</keyword>
<comment type="caution">
    <text evidence="4">The sequence shown here is derived from an EMBL/GenBank/DDBJ whole genome shotgun (WGS) entry which is preliminary data.</text>
</comment>
<dbReference type="PANTHER" id="PTHR45632">
    <property type="entry name" value="LD33804P"/>
    <property type="match status" value="1"/>
</dbReference>
<dbReference type="SMART" id="SM00875">
    <property type="entry name" value="BACK"/>
    <property type="match status" value="1"/>
</dbReference>
<dbReference type="InterPro" id="IPR011333">
    <property type="entry name" value="SKP1/BTB/POZ_sf"/>
</dbReference>
<protein>
    <recommendedName>
        <fullName evidence="3">BTB domain-containing protein</fullName>
    </recommendedName>
</protein>
<evidence type="ECO:0000259" key="3">
    <source>
        <dbReference type="PROSITE" id="PS50097"/>
    </source>
</evidence>
<keyword evidence="1" id="KW-0880">Kelch repeat</keyword>
<dbReference type="SUPFAM" id="SSF117281">
    <property type="entry name" value="Kelch motif"/>
    <property type="match status" value="1"/>
</dbReference>
<accession>A0ABQ9ERX0</accession>
<dbReference type="Gene3D" id="1.25.40.420">
    <property type="match status" value="1"/>
</dbReference>
<proteinExistence type="predicted"/>
<dbReference type="Pfam" id="PF07707">
    <property type="entry name" value="BACK"/>
    <property type="match status" value="1"/>
</dbReference>
<dbReference type="EMBL" id="JARBDR010000686">
    <property type="protein sequence ID" value="KAJ8307910.1"/>
    <property type="molecule type" value="Genomic_DNA"/>
</dbReference>
<evidence type="ECO:0000313" key="5">
    <source>
        <dbReference type="Proteomes" id="UP001217089"/>
    </source>
</evidence>
<gene>
    <name evidence="4" type="ORF">KUTeg_014557</name>
</gene>
<dbReference type="SMART" id="SM00225">
    <property type="entry name" value="BTB"/>
    <property type="match status" value="1"/>
</dbReference>
<dbReference type="InterPro" id="IPR000210">
    <property type="entry name" value="BTB/POZ_dom"/>
</dbReference>
<keyword evidence="2" id="KW-0677">Repeat</keyword>